<gene>
    <name evidence="17" type="ORF">SAMN04488059_1358</name>
    <name evidence="16" type="ORF">WH91_04200</name>
</gene>
<keyword evidence="5" id="KW-0762">Sugar transport</keyword>
<comment type="similarity">
    <text evidence="2">Belongs to the ABC transporter superfamily.</text>
</comment>
<dbReference type="SMART" id="SM00382">
    <property type="entry name" value="AAA"/>
    <property type="match status" value="2"/>
</dbReference>
<feature type="compositionally biased region" description="Polar residues" evidence="13">
    <location>
        <begin position="1"/>
        <end position="12"/>
    </location>
</feature>
<feature type="transmembrane region" description="Helical" evidence="14">
    <location>
        <begin position="558"/>
        <end position="580"/>
    </location>
</feature>
<dbReference type="InterPro" id="IPR017871">
    <property type="entry name" value="ABC_transporter-like_CS"/>
</dbReference>
<evidence type="ECO:0000256" key="4">
    <source>
        <dbReference type="ARBA" id="ARBA00022475"/>
    </source>
</evidence>
<dbReference type="InterPro" id="IPR027417">
    <property type="entry name" value="P-loop_NTPase"/>
</dbReference>
<evidence type="ECO:0000313" key="19">
    <source>
        <dbReference type="Proteomes" id="UP000182258"/>
    </source>
</evidence>
<keyword evidence="4" id="KW-1003">Cell membrane</keyword>
<evidence type="ECO:0000256" key="3">
    <source>
        <dbReference type="ARBA" id="ARBA00022448"/>
    </source>
</evidence>
<evidence type="ECO:0000256" key="10">
    <source>
        <dbReference type="ARBA" id="ARBA00022967"/>
    </source>
</evidence>
<dbReference type="Proteomes" id="UP000033519">
    <property type="component" value="Unassembled WGS sequence"/>
</dbReference>
<keyword evidence="10" id="KW-1278">Translocase</keyword>
<feature type="transmembrane region" description="Helical" evidence="14">
    <location>
        <begin position="766"/>
        <end position="784"/>
    </location>
</feature>
<organism evidence="17 19">
    <name type="scientific">Devosia psychrophila</name>
    <dbReference type="NCBI Taxonomy" id="728005"/>
    <lineage>
        <taxon>Bacteria</taxon>
        <taxon>Pseudomonadati</taxon>
        <taxon>Pseudomonadota</taxon>
        <taxon>Alphaproteobacteria</taxon>
        <taxon>Hyphomicrobiales</taxon>
        <taxon>Devosiaceae</taxon>
        <taxon>Devosia</taxon>
    </lineage>
</organism>
<sequence length="842" mass="88332">MVLAMQDTTLATEKTDATETDPSGPVVLRLSRISKSFGGIAALTDVSVTFNAGEVHAVLGENGAGKSTLMNIISGVFQPSQGSLEFNGQPIPAMRPEMAADLGIAIAYQHPAVLSDLSVLENLRVALPPALFEGKSARAVAGDLLDVVGLHVPLQARGDTLTVAQMALLEIAKALAIKPRVLILDEPTASLDQEATDMLFGRIRDVVKSGTSVIYITHRMAELRQIAHRVTVLRDGRKRGEARVSEISDQDLLTMIVGRALGSTFPPKAHPGAGQTNLSVQGLGGDNFKDVSFDVARGQIIGVAGVAGNGQSELMRALAGLQGWDGKVTLNGQALSHHDLLHKAAFMPSDRHAEGLAGGLTIRENASLAALDKFASFGVISRKQEVEEVSETFRSLAVKASSIEAAVSSLSGGNQQKIVLARALLSNPGLVVADEPTQGVDVGARAEIYRILRDVSSAGTPVIVNSSDAAELEGLCDKVIVMSRGKVVETLSGPDVVEARIVAAAVSAAAHADAGLEQSRSRHGIWRHFVQTDNAPAIPLAAVIVVLALFGYSQNPLFLSSFNVSNMLMLATALGFIAIGQNIALLSGGIDLSVGPLAGFMVVVASFFINDGQPWPTILAGFALLFAAGIVVGLVNGVMIRFAKFTPIAATLAMYIGLQGCSFLLRNGPDGYINSDVVAWITLQWGPIPVAFVVLIAFAFAGEYVLRHKRPGWQLRAVGSNEDSARRIGLGVDRIFIAGYLGSALFTALGAVMLMAQIGVGDPQQGVNYTLSSITAVVLGGTSLKGGRGTFIGTVMGAVLLMQVLNAVSFLGLSQTWQYVFQGALILTAALVYSTVRGNARD</sequence>
<dbReference type="CDD" id="cd03215">
    <property type="entry name" value="ABC_Carb_Monos_II"/>
    <property type="match status" value="1"/>
</dbReference>
<dbReference type="PATRIC" id="fig|728005.3.peg.3229"/>
<keyword evidence="8" id="KW-0547">Nucleotide-binding</keyword>
<comment type="subcellular location">
    <subcellularLocation>
        <location evidence="1">Cell membrane</location>
        <topology evidence="1">Multi-pass membrane protein</topology>
    </subcellularLocation>
</comment>
<keyword evidence="3" id="KW-0813">Transport</keyword>
<keyword evidence="7" id="KW-0677">Repeat</keyword>
<evidence type="ECO:0000256" key="14">
    <source>
        <dbReference type="SAM" id="Phobius"/>
    </source>
</evidence>
<dbReference type="InterPro" id="IPR003593">
    <property type="entry name" value="AAA+_ATPase"/>
</dbReference>
<reference evidence="17 19" key="2">
    <citation type="submission" date="2016-10" db="EMBL/GenBank/DDBJ databases">
        <authorList>
            <person name="de Groot N.N."/>
        </authorList>
    </citation>
    <scope>NUCLEOTIDE SEQUENCE [LARGE SCALE GENOMIC DNA]</scope>
    <source>
        <strain evidence="17 19">CGMCC 1.10210</strain>
    </source>
</reference>
<feature type="domain" description="ABC transporter" evidence="15">
    <location>
        <begin position="273"/>
        <end position="509"/>
    </location>
</feature>
<dbReference type="PROSITE" id="PS00211">
    <property type="entry name" value="ABC_TRANSPORTER_1"/>
    <property type="match status" value="1"/>
</dbReference>
<evidence type="ECO:0000313" key="16">
    <source>
        <dbReference type="EMBL" id="KKC34225.1"/>
    </source>
</evidence>
<dbReference type="InterPro" id="IPR003439">
    <property type="entry name" value="ABC_transporter-like_ATP-bd"/>
</dbReference>
<dbReference type="InterPro" id="IPR001851">
    <property type="entry name" value="ABC_transp_permease"/>
</dbReference>
<evidence type="ECO:0000256" key="8">
    <source>
        <dbReference type="ARBA" id="ARBA00022741"/>
    </source>
</evidence>
<evidence type="ECO:0000256" key="5">
    <source>
        <dbReference type="ARBA" id="ARBA00022597"/>
    </source>
</evidence>
<dbReference type="CDD" id="cd03216">
    <property type="entry name" value="ABC_Carb_Monos_I"/>
    <property type="match status" value="1"/>
</dbReference>
<dbReference type="PANTHER" id="PTHR43790">
    <property type="entry name" value="CARBOHYDRATE TRANSPORT ATP-BINDING PROTEIN MG119-RELATED"/>
    <property type="match status" value="1"/>
</dbReference>
<dbReference type="InterPro" id="IPR050107">
    <property type="entry name" value="ABC_carbohydrate_import_ATPase"/>
</dbReference>
<feature type="transmembrane region" description="Helical" evidence="14">
    <location>
        <begin position="685"/>
        <end position="706"/>
    </location>
</feature>
<dbReference type="EMBL" id="FOMB01000035">
    <property type="protein sequence ID" value="SFD27090.1"/>
    <property type="molecule type" value="Genomic_DNA"/>
</dbReference>
<keyword evidence="18" id="KW-1185">Reference proteome</keyword>
<dbReference type="PANTHER" id="PTHR43790:SF3">
    <property type="entry name" value="D-ALLOSE IMPORT ATP-BINDING PROTEIN ALSA-RELATED"/>
    <property type="match status" value="1"/>
</dbReference>
<feature type="transmembrane region" description="Helical" evidence="14">
    <location>
        <begin position="592"/>
        <end position="609"/>
    </location>
</feature>
<feature type="region of interest" description="Disordered" evidence="13">
    <location>
        <begin position="1"/>
        <end position="23"/>
    </location>
</feature>
<evidence type="ECO:0000259" key="15">
    <source>
        <dbReference type="PROSITE" id="PS50893"/>
    </source>
</evidence>
<dbReference type="Pfam" id="PF02653">
    <property type="entry name" value="BPD_transp_2"/>
    <property type="match status" value="1"/>
</dbReference>
<dbReference type="GO" id="GO:0005524">
    <property type="term" value="F:ATP binding"/>
    <property type="evidence" value="ECO:0007669"/>
    <property type="project" value="UniProtKB-KW"/>
</dbReference>
<protein>
    <submittedName>
        <fullName evidence="16">ABC transporter</fullName>
    </submittedName>
    <submittedName>
        <fullName evidence="17">Ribose transport system ATP-binding protein</fullName>
    </submittedName>
</protein>
<feature type="transmembrane region" description="Helical" evidence="14">
    <location>
        <begin position="645"/>
        <end position="665"/>
    </location>
</feature>
<evidence type="ECO:0000313" key="17">
    <source>
        <dbReference type="EMBL" id="SFD27090.1"/>
    </source>
</evidence>
<reference evidence="16 18" key="1">
    <citation type="submission" date="2015-03" db="EMBL/GenBank/DDBJ databases">
        <authorList>
            <person name="Lepp D."/>
            <person name="Hassan Y.I."/>
            <person name="Li X.-Z."/>
            <person name="Zhou T."/>
        </authorList>
    </citation>
    <scope>NUCLEOTIDE SEQUENCE [LARGE SCALE GENOMIC DNA]</scope>
    <source>
        <strain evidence="16 18">Cr7-05</strain>
    </source>
</reference>
<dbReference type="Gene3D" id="3.40.50.300">
    <property type="entry name" value="P-loop containing nucleotide triphosphate hydrolases"/>
    <property type="match status" value="2"/>
</dbReference>
<evidence type="ECO:0000256" key="2">
    <source>
        <dbReference type="ARBA" id="ARBA00005417"/>
    </source>
</evidence>
<name>A0A0F5Q043_9HYPH</name>
<dbReference type="SUPFAM" id="SSF52540">
    <property type="entry name" value="P-loop containing nucleoside triphosphate hydrolases"/>
    <property type="match status" value="2"/>
</dbReference>
<dbReference type="AlphaFoldDB" id="A0A0F5Q043"/>
<feature type="transmembrane region" description="Helical" evidence="14">
    <location>
        <begin position="791"/>
        <end position="813"/>
    </location>
</feature>
<keyword evidence="11 14" id="KW-1133">Transmembrane helix</keyword>
<feature type="transmembrane region" description="Helical" evidence="14">
    <location>
        <begin position="735"/>
        <end position="760"/>
    </location>
</feature>
<dbReference type="GO" id="GO:0005886">
    <property type="term" value="C:plasma membrane"/>
    <property type="evidence" value="ECO:0007669"/>
    <property type="project" value="UniProtKB-SubCell"/>
</dbReference>
<evidence type="ECO:0000256" key="13">
    <source>
        <dbReference type="SAM" id="MobiDB-lite"/>
    </source>
</evidence>
<evidence type="ECO:0000313" key="18">
    <source>
        <dbReference type="Proteomes" id="UP000033519"/>
    </source>
</evidence>
<evidence type="ECO:0000256" key="6">
    <source>
        <dbReference type="ARBA" id="ARBA00022692"/>
    </source>
</evidence>
<dbReference type="PROSITE" id="PS50893">
    <property type="entry name" value="ABC_TRANSPORTER_2"/>
    <property type="match status" value="2"/>
</dbReference>
<evidence type="ECO:0000256" key="12">
    <source>
        <dbReference type="ARBA" id="ARBA00023136"/>
    </source>
</evidence>
<dbReference type="Proteomes" id="UP000182258">
    <property type="component" value="Unassembled WGS sequence"/>
</dbReference>
<keyword evidence="9 17" id="KW-0067">ATP-binding</keyword>
<feature type="domain" description="ABC transporter" evidence="15">
    <location>
        <begin position="28"/>
        <end position="260"/>
    </location>
</feature>
<dbReference type="STRING" id="728005.SAMN04488059_1358"/>
<dbReference type="Pfam" id="PF00005">
    <property type="entry name" value="ABC_tran"/>
    <property type="match status" value="2"/>
</dbReference>
<evidence type="ECO:0000256" key="1">
    <source>
        <dbReference type="ARBA" id="ARBA00004651"/>
    </source>
</evidence>
<dbReference type="EMBL" id="LAPV01000043">
    <property type="protein sequence ID" value="KKC34225.1"/>
    <property type="molecule type" value="Genomic_DNA"/>
</dbReference>
<dbReference type="GO" id="GO:0016887">
    <property type="term" value="F:ATP hydrolysis activity"/>
    <property type="evidence" value="ECO:0007669"/>
    <property type="project" value="InterPro"/>
</dbReference>
<dbReference type="GO" id="GO:0022857">
    <property type="term" value="F:transmembrane transporter activity"/>
    <property type="evidence" value="ECO:0007669"/>
    <property type="project" value="InterPro"/>
</dbReference>
<proteinExistence type="inferred from homology"/>
<feature type="transmembrane region" description="Helical" evidence="14">
    <location>
        <begin position="615"/>
        <end position="638"/>
    </location>
</feature>
<accession>A0A0F5Q043</accession>
<evidence type="ECO:0000256" key="7">
    <source>
        <dbReference type="ARBA" id="ARBA00022737"/>
    </source>
</evidence>
<evidence type="ECO:0000256" key="11">
    <source>
        <dbReference type="ARBA" id="ARBA00022989"/>
    </source>
</evidence>
<dbReference type="CDD" id="cd06579">
    <property type="entry name" value="TM_PBP1_transp_AraH_like"/>
    <property type="match status" value="1"/>
</dbReference>
<keyword evidence="12 14" id="KW-0472">Membrane</keyword>
<keyword evidence="6 14" id="KW-0812">Transmembrane</keyword>
<feature type="transmembrane region" description="Helical" evidence="14">
    <location>
        <begin position="819"/>
        <end position="836"/>
    </location>
</feature>
<evidence type="ECO:0000256" key="9">
    <source>
        <dbReference type="ARBA" id="ARBA00022840"/>
    </source>
</evidence>